<comment type="function">
    <text evidence="6">Forms membrane-associated dynamic filaments that are essential for cell shape determination. Acts by regulating cell wall synthesis and cell elongation, and thus cell shape. A feedback loop between cell geometry and MreB localization may maintain elongated cell shape by targeting cell wall growth to regions of negative cell wall curvature.</text>
</comment>
<name>A0A9X4AP65_9BACI</name>
<evidence type="ECO:0000256" key="6">
    <source>
        <dbReference type="HAMAP-Rule" id="MF_02207"/>
    </source>
</evidence>
<dbReference type="EMBL" id="JAMQKB010000012">
    <property type="protein sequence ID" value="MDC3425243.1"/>
    <property type="molecule type" value="Genomic_DNA"/>
</dbReference>
<dbReference type="PANTHER" id="PTHR42749:SF1">
    <property type="entry name" value="CELL SHAPE-DETERMINING PROTEIN MREB"/>
    <property type="match status" value="1"/>
</dbReference>
<dbReference type="AlphaFoldDB" id="A0A9X4AP65"/>
<proteinExistence type="inferred from homology"/>
<gene>
    <name evidence="7" type="primary">mreBH</name>
    <name evidence="6" type="synonym">mreB</name>
    <name evidence="7" type="ORF">NC797_12085</name>
</gene>
<reference evidence="7" key="1">
    <citation type="submission" date="2022-06" db="EMBL/GenBank/DDBJ databases">
        <title>Aquibacillus sp. a new bacterium isolated from soil saline samples.</title>
        <authorList>
            <person name="Galisteo C."/>
            <person name="De La Haba R."/>
            <person name="Sanchez-Porro C."/>
            <person name="Ventosa A."/>
        </authorList>
    </citation>
    <scope>NUCLEOTIDE SEQUENCE</scope>
    <source>
        <strain evidence="7">3ASR75-11</strain>
    </source>
</reference>
<evidence type="ECO:0000256" key="1">
    <source>
        <dbReference type="ARBA" id="ARBA00022490"/>
    </source>
</evidence>
<comment type="subunit">
    <text evidence="6">Forms polymers.</text>
</comment>
<evidence type="ECO:0000256" key="4">
    <source>
        <dbReference type="ARBA" id="ARBA00022960"/>
    </source>
</evidence>
<dbReference type="NCBIfam" id="NF010540">
    <property type="entry name" value="PRK13929.1"/>
    <property type="match status" value="1"/>
</dbReference>
<keyword evidence="4 6" id="KW-0133">Cell shape</keyword>
<feature type="binding site" evidence="6">
    <location>
        <begin position="18"/>
        <end position="20"/>
    </location>
    <ligand>
        <name>ATP</name>
        <dbReference type="ChEBI" id="CHEBI:30616"/>
    </ligand>
</feature>
<dbReference type="PANTHER" id="PTHR42749">
    <property type="entry name" value="CELL SHAPE-DETERMINING PROTEIN MREB"/>
    <property type="match status" value="1"/>
</dbReference>
<dbReference type="CDD" id="cd10225">
    <property type="entry name" value="ASKHA_NBD_MreB-like"/>
    <property type="match status" value="1"/>
</dbReference>
<dbReference type="GO" id="GO:0005737">
    <property type="term" value="C:cytoplasm"/>
    <property type="evidence" value="ECO:0007669"/>
    <property type="project" value="UniProtKB-SubCell"/>
</dbReference>
<keyword evidence="3 6" id="KW-0067">ATP-binding</keyword>
<feature type="binding site" evidence="6">
    <location>
        <begin position="164"/>
        <end position="166"/>
    </location>
    <ligand>
        <name>ATP</name>
        <dbReference type="ChEBI" id="CHEBI:30616"/>
    </ligand>
</feature>
<dbReference type="GO" id="GO:0008360">
    <property type="term" value="P:regulation of cell shape"/>
    <property type="evidence" value="ECO:0007669"/>
    <property type="project" value="UniProtKB-UniRule"/>
</dbReference>
<feature type="binding site" evidence="6">
    <location>
        <begin position="292"/>
        <end position="295"/>
    </location>
    <ligand>
        <name>ATP</name>
        <dbReference type="ChEBI" id="CHEBI:30616"/>
    </ligand>
</feature>
<sequence length="340" mass="36428">MEEKIMFSNAEIGIDLGTANILVYTKSKGIVLNEPSVVAIDKLTKNVVAVGSEAKEMVGKTPKNIVPIRPLKDGVIADYDVTAQMLKEILKKVSKKVGLSMRKPTVVVCTPSGSTSVERRAIHNAIKSYGAKHVHLIEEPVAAAIGADLPVDEPIANVIVDIGGGTSEVGIISFGGIVSCQSVRTGGDKMDEEIVHYIRKHYNILIGERTAENVKMEIGYALIEHDEESMEVRGRDMVSGLPKTITIASTEIQQALSESLEQILQTIQSTLESCPPELSGDIVDHGVVLTGGGALLKGMKEWLSKELSVPVHLAPNPLESVAIGTGRALKMINKLQKAAK</sequence>
<dbReference type="GO" id="GO:0000902">
    <property type="term" value="P:cell morphogenesis"/>
    <property type="evidence" value="ECO:0007669"/>
    <property type="project" value="InterPro"/>
</dbReference>
<dbReference type="Pfam" id="PF06723">
    <property type="entry name" value="MreB_Mbl"/>
    <property type="match status" value="1"/>
</dbReference>
<accession>A0A9X4AP65</accession>
<feature type="binding site" evidence="6">
    <location>
        <begin position="212"/>
        <end position="215"/>
    </location>
    <ligand>
        <name>ATP</name>
        <dbReference type="ChEBI" id="CHEBI:30616"/>
    </ligand>
</feature>
<protein>
    <recommendedName>
        <fullName evidence="6">Cell shape-determining protein MreB</fullName>
    </recommendedName>
</protein>
<keyword evidence="8" id="KW-1185">Reference proteome</keyword>
<evidence type="ECO:0000313" key="7">
    <source>
        <dbReference type="EMBL" id="MDC3425243.1"/>
    </source>
</evidence>
<keyword evidence="2 6" id="KW-0547">Nucleotide-binding</keyword>
<dbReference type="InterPro" id="IPR004753">
    <property type="entry name" value="MreB"/>
</dbReference>
<dbReference type="Gene3D" id="3.30.420.40">
    <property type="match status" value="2"/>
</dbReference>
<comment type="caution">
    <text evidence="7">The sequence shown here is derived from an EMBL/GenBank/DDBJ whole genome shotgun (WGS) entry which is preliminary data.</text>
</comment>
<dbReference type="InterPro" id="IPR056546">
    <property type="entry name" value="MreB_MamK-like"/>
</dbReference>
<comment type="subcellular location">
    <subcellularLocation>
        <location evidence="6">Cytoplasm</location>
    </subcellularLocation>
    <text evidence="6">Membrane-associated.</text>
</comment>
<dbReference type="Proteomes" id="UP001145050">
    <property type="component" value="Unassembled WGS sequence"/>
</dbReference>
<dbReference type="PRINTS" id="PR01652">
    <property type="entry name" value="SHAPEPROTEIN"/>
</dbReference>
<evidence type="ECO:0000256" key="5">
    <source>
        <dbReference type="ARBA" id="ARBA00023458"/>
    </source>
</evidence>
<dbReference type="NCBIfam" id="TIGR00904">
    <property type="entry name" value="mreB"/>
    <property type="match status" value="1"/>
</dbReference>
<evidence type="ECO:0000256" key="3">
    <source>
        <dbReference type="ARBA" id="ARBA00022840"/>
    </source>
</evidence>
<organism evidence="7 8">
    <name type="scientific">Terrihalobacillus insolitus</name>
    <dbReference type="NCBI Taxonomy" id="2950438"/>
    <lineage>
        <taxon>Bacteria</taxon>
        <taxon>Bacillati</taxon>
        <taxon>Bacillota</taxon>
        <taxon>Bacilli</taxon>
        <taxon>Bacillales</taxon>
        <taxon>Bacillaceae</taxon>
        <taxon>Terrihalobacillus</taxon>
    </lineage>
</organism>
<comment type="similarity">
    <text evidence="5 6">Belongs to the FtsA/MreB family.</text>
</comment>
<dbReference type="GO" id="GO:0005524">
    <property type="term" value="F:ATP binding"/>
    <property type="evidence" value="ECO:0007669"/>
    <property type="project" value="UniProtKB-KW"/>
</dbReference>
<dbReference type="SUPFAM" id="SSF53067">
    <property type="entry name" value="Actin-like ATPase domain"/>
    <property type="match status" value="2"/>
</dbReference>
<evidence type="ECO:0000313" key="8">
    <source>
        <dbReference type="Proteomes" id="UP001145050"/>
    </source>
</evidence>
<keyword evidence="1 6" id="KW-0963">Cytoplasm</keyword>
<dbReference type="InterPro" id="IPR043129">
    <property type="entry name" value="ATPase_NBD"/>
</dbReference>
<dbReference type="NCBIfam" id="NF010539">
    <property type="entry name" value="PRK13927.1"/>
    <property type="match status" value="1"/>
</dbReference>
<dbReference type="HAMAP" id="MF_02207">
    <property type="entry name" value="MreB"/>
    <property type="match status" value="1"/>
</dbReference>
<evidence type="ECO:0000256" key="2">
    <source>
        <dbReference type="ARBA" id="ARBA00022741"/>
    </source>
</evidence>